<dbReference type="RefSeq" id="WP_281043346.1">
    <property type="nucleotide sequence ID" value="NZ_JARYGZ010000001.1"/>
</dbReference>
<name>A0ABT6MY83_9SPHN</name>
<accession>A0ABT6MY83</accession>
<evidence type="ECO:0000313" key="4">
    <source>
        <dbReference type="EMBL" id="MDH7638024.1"/>
    </source>
</evidence>
<dbReference type="InterPro" id="IPR029063">
    <property type="entry name" value="SAM-dependent_MTases_sf"/>
</dbReference>
<proteinExistence type="inferred from homology"/>
<protein>
    <recommendedName>
        <fullName evidence="2">Protein-L-isoaspartate O-methyltransferase</fullName>
    </recommendedName>
    <alternativeName>
        <fullName evidence="3">Protein L-isoaspartyl methyltransferase</fullName>
    </alternativeName>
</protein>
<dbReference type="InterPro" id="IPR000682">
    <property type="entry name" value="PCMT"/>
</dbReference>
<dbReference type="CDD" id="cd02440">
    <property type="entry name" value="AdoMet_MTases"/>
    <property type="match status" value="1"/>
</dbReference>
<evidence type="ECO:0000313" key="5">
    <source>
        <dbReference type="Proteomes" id="UP001160625"/>
    </source>
</evidence>
<dbReference type="Gene3D" id="3.40.50.150">
    <property type="entry name" value="Vaccinia Virus protein VP39"/>
    <property type="match status" value="1"/>
</dbReference>
<evidence type="ECO:0000256" key="2">
    <source>
        <dbReference type="ARBA" id="ARBA00013346"/>
    </source>
</evidence>
<comment type="caution">
    <text evidence="4">The sequence shown here is derived from an EMBL/GenBank/DDBJ whole genome shotgun (WGS) entry which is preliminary data.</text>
</comment>
<dbReference type="PANTHER" id="PTHR11579">
    <property type="entry name" value="PROTEIN-L-ISOASPARTATE O-METHYLTRANSFERASE"/>
    <property type="match status" value="1"/>
</dbReference>
<comment type="similarity">
    <text evidence="1">Belongs to the methyltransferase superfamily. L-isoaspartyl/D-aspartyl protein methyltransferase family.</text>
</comment>
<evidence type="ECO:0000256" key="1">
    <source>
        <dbReference type="ARBA" id="ARBA00005369"/>
    </source>
</evidence>
<dbReference type="PANTHER" id="PTHR11579:SF18">
    <property type="entry name" value="PROTEIN-L-ISOASPARTATE O-METHYLTRANSFERASE"/>
    <property type="match status" value="1"/>
</dbReference>
<keyword evidence="5" id="KW-1185">Reference proteome</keyword>
<sequence length="209" mass="21402">MSEADFSSLRGAMVSNQLRTNKVTDPAVLAAMGSVARERFVGGSQGGVAYRDTIVPLGEGRGLNPPIATGRLLSRAQPRAGEKVLVVGSGTGYAVALLAEMGCVVTALEQSPALIAQAQVATVEGPLAAGWPAGAPYDLIFLDGAVEHVPDAIVDQLAEGGRLVGAIDERGVTRLVIGRRVAGGFGLDFFADVETATLPGFAPAPAFTF</sequence>
<gene>
    <name evidence="4" type="ORF">QGN17_04715</name>
</gene>
<evidence type="ECO:0000256" key="3">
    <source>
        <dbReference type="ARBA" id="ARBA00030757"/>
    </source>
</evidence>
<reference evidence="4" key="1">
    <citation type="submission" date="2023-04" db="EMBL/GenBank/DDBJ databases">
        <title>Sphingomonas sp. MAHUQ-71 isolated from rice field.</title>
        <authorList>
            <person name="Huq M.A."/>
        </authorList>
    </citation>
    <scope>NUCLEOTIDE SEQUENCE</scope>
    <source>
        <strain evidence="4">MAHUQ-71</strain>
    </source>
</reference>
<dbReference type="Proteomes" id="UP001160625">
    <property type="component" value="Unassembled WGS sequence"/>
</dbReference>
<dbReference type="Pfam" id="PF01135">
    <property type="entry name" value="PCMT"/>
    <property type="match status" value="1"/>
</dbReference>
<dbReference type="SUPFAM" id="SSF53335">
    <property type="entry name" value="S-adenosyl-L-methionine-dependent methyltransferases"/>
    <property type="match status" value="1"/>
</dbReference>
<organism evidence="4 5">
    <name type="scientific">Sphingomonas oryzagri</name>
    <dbReference type="NCBI Taxonomy" id="3042314"/>
    <lineage>
        <taxon>Bacteria</taxon>
        <taxon>Pseudomonadati</taxon>
        <taxon>Pseudomonadota</taxon>
        <taxon>Alphaproteobacteria</taxon>
        <taxon>Sphingomonadales</taxon>
        <taxon>Sphingomonadaceae</taxon>
        <taxon>Sphingomonas</taxon>
    </lineage>
</organism>
<dbReference type="EMBL" id="JARYGZ010000001">
    <property type="protein sequence ID" value="MDH7638024.1"/>
    <property type="molecule type" value="Genomic_DNA"/>
</dbReference>